<keyword evidence="1" id="KW-0889">Transcription antitermination</keyword>
<proteinExistence type="predicted"/>
<reference evidence="5" key="1">
    <citation type="journal article" date="2015" name="Proc. Natl. Acad. Sci. U.S.A.">
        <title>Multiplexed metagenome mining using short DNA sequence tags facilitates targeted discovery of epoxyketone proteasome inhibitors.</title>
        <authorList>
            <person name="Owen J.G."/>
            <person name="Charlop-Powers Z."/>
            <person name="Smith A.G."/>
            <person name="Ternei M.A."/>
            <person name="Calle P.Y."/>
            <person name="Reddy B.V."/>
            <person name="Montiel D."/>
            <person name="Brady S.F."/>
        </authorList>
    </citation>
    <scope>NUCLEOTIDE SEQUENCE</scope>
</reference>
<evidence type="ECO:0000256" key="3">
    <source>
        <dbReference type="ARBA" id="ARBA00023163"/>
    </source>
</evidence>
<dbReference type="Gene3D" id="3.30.70.940">
    <property type="entry name" value="NusG, N-terminal domain"/>
    <property type="match status" value="1"/>
</dbReference>
<evidence type="ECO:0000259" key="4">
    <source>
        <dbReference type="SMART" id="SM00738"/>
    </source>
</evidence>
<evidence type="ECO:0000256" key="1">
    <source>
        <dbReference type="ARBA" id="ARBA00022814"/>
    </source>
</evidence>
<evidence type="ECO:0000256" key="2">
    <source>
        <dbReference type="ARBA" id="ARBA00023015"/>
    </source>
</evidence>
<keyword evidence="2" id="KW-0805">Transcription regulation</keyword>
<protein>
    <submittedName>
        <fullName evidence="5">Transcriptional activator RfaH</fullName>
    </submittedName>
</protein>
<dbReference type="SMART" id="SM00738">
    <property type="entry name" value="NGN"/>
    <property type="match status" value="1"/>
</dbReference>
<dbReference type="GO" id="GO:0031564">
    <property type="term" value="P:transcription antitermination"/>
    <property type="evidence" value="ECO:0007669"/>
    <property type="project" value="UniProtKB-KW"/>
</dbReference>
<dbReference type="InterPro" id="IPR036735">
    <property type="entry name" value="NGN_dom_sf"/>
</dbReference>
<feature type="domain" description="NusG-like N-terminal" evidence="4">
    <location>
        <begin position="8"/>
        <end position="107"/>
    </location>
</feature>
<keyword evidence="3" id="KW-0804">Transcription</keyword>
<dbReference type="GO" id="GO:0005829">
    <property type="term" value="C:cytosol"/>
    <property type="evidence" value="ECO:0007669"/>
    <property type="project" value="TreeGrafter"/>
</dbReference>
<sequence length="175" mass="19641">MKIDNDDRRRWYVLQTKPKQEARADSNLRRWGIETFAPKVRELDRSRAGETSYRVGPLFPNYLFARFDAAVLLAKIRLTRGIQRVVGLGEFATPIDDDIISLIQSRIGDDGFVRPSELHAGDTVEIVKGPLRSLVGIFERHTSARERVVILLTTLGCQARVVVAKAAIQKAARSA</sequence>
<dbReference type="SUPFAM" id="SSF82679">
    <property type="entry name" value="N-utilization substance G protein NusG, N-terminal domain"/>
    <property type="match status" value="1"/>
</dbReference>
<dbReference type="InterPro" id="IPR043425">
    <property type="entry name" value="NusG-like"/>
</dbReference>
<dbReference type="InterPro" id="IPR008991">
    <property type="entry name" value="Translation_prot_SH3-like_sf"/>
</dbReference>
<dbReference type="PANTHER" id="PTHR30265:SF7">
    <property type="entry name" value="TRANSCRIPTION ANTITERMINATION PROTEIN RFAH"/>
    <property type="match status" value="1"/>
</dbReference>
<dbReference type="GO" id="GO:0006354">
    <property type="term" value="P:DNA-templated transcription elongation"/>
    <property type="evidence" value="ECO:0007669"/>
    <property type="project" value="InterPro"/>
</dbReference>
<dbReference type="PANTHER" id="PTHR30265">
    <property type="entry name" value="RHO-INTERACTING TRANSCRIPTION TERMINATION FACTOR NUSG"/>
    <property type="match status" value="1"/>
</dbReference>
<dbReference type="AlphaFoldDB" id="A0A0E3M283"/>
<dbReference type="Pfam" id="PF02357">
    <property type="entry name" value="NusG"/>
    <property type="match status" value="1"/>
</dbReference>
<name>A0A0E3M283_9BACT</name>
<accession>A0A0E3M283</accession>
<organism evidence="5">
    <name type="scientific">uncultured bacterium AZ_379</name>
    <dbReference type="NCBI Taxonomy" id="1630015"/>
    <lineage>
        <taxon>Bacteria</taxon>
        <taxon>environmental samples</taxon>
    </lineage>
</organism>
<dbReference type="InterPro" id="IPR006645">
    <property type="entry name" value="NGN-like_dom"/>
</dbReference>
<evidence type="ECO:0000313" key="5">
    <source>
        <dbReference type="EMBL" id="AKA59484.1"/>
    </source>
</evidence>
<dbReference type="SUPFAM" id="SSF50104">
    <property type="entry name" value="Translation proteins SH3-like domain"/>
    <property type="match status" value="1"/>
</dbReference>
<dbReference type="EMBL" id="KP830096">
    <property type="protein sequence ID" value="AKA59484.1"/>
    <property type="molecule type" value="Genomic_DNA"/>
</dbReference>